<evidence type="ECO:0000313" key="3">
    <source>
        <dbReference type="Proteomes" id="UP001295684"/>
    </source>
</evidence>
<sequence length="141" mass="15953">MNLSFLRDYGRISLSIAIIYQNLIPLVLLGTWKYEKEVHQAFIALLPSMADSISPYFTKCIILLQIIAGMMILCDECGKGAKTYLVSLLMLSVSQYNPLVTGIGQKALYRGLKHLSMYGLCILVDSLNSRITVHRFRNHLR</sequence>
<evidence type="ECO:0000256" key="1">
    <source>
        <dbReference type="SAM" id="Phobius"/>
    </source>
</evidence>
<keyword evidence="3" id="KW-1185">Reference proteome</keyword>
<gene>
    <name evidence="2" type="ORF">ECRASSUSDP1_LOCUS24467</name>
</gene>
<keyword evidence="1" id="KW-1133">Transmembrane helix</keyword>
<feature type="transmembrane region" description="Helical" evidence="1">
    <location>
        <begin position="12"/>
        <end position="33"/>
    </location>
</feature>
<evidence type="ECO:0000313" key="2">
    <source>
        <dbReference type="EMBL" id="CAI2382976.1"/>
    </source>
</evidence>
<dbReference type="Proteomes" id="UP001295684">
    <property type="component" value="Unassembled WGS sequence"/>
</dbReference>
<reference evidence="2" key="1">
    <citation type="submission" date="2023-07" db="EMBL/GenBank/DDBJ databases">
        <authorList>
            <consortium name="AG Swart"/>
            <person name="Singh M."/>
            <person name="Singh A."/>
            <person name="Seah K."/>
            <person name="Emmerich C."/>
        </authorList>
    </citation>
    <scope>NUCLEOTIDE SEQUENCE</scope>
    <source>
        <strain evidence="2">DP1</strain>
    </source>
</reference>
<accession>A0AAD1Y0R1</accession>
<keyword evidence="1" id="KW-0812">Transmembrane</keyword>
<feature type="transmembrane region" description="Helical" evidence="1">
    <location>
        <begin position="53"/>
        <end position="73"/>
    </location>
</feature>
<organism evidence="2 3">
    <name type="scientific">Euplotes crassus</name>
    <dbReference type="NCBI Taxonomy" id="5936"/>
    <lineage>
        <taxon>Eukaryota</taxon>
        <taxon>Sar</taxon>
        <taxon>Alveolata</taxon>
        <taxon>Ciliophora</taxon>
        <taxon>Intramacronucleata</taxon>
        <taxon>Spirotrichea</taxon>
        <taxon>Hypotrichia</taxon>
        <taxon>Euplotida</taxon>
        <taxon>Euplotidae</taxon>
        <taxon>Moneuplotes</taxon>
    </lineage>
</organism>
<dbReference type="EMBL" id="CAMPGE010025196">
    <property type="protein sequence ID" value="CAI2382976.1"/>
    <property type="molecule type" value="Genomic_DNA"/>
</dbReference>
<dbReference type="AlphaFoldDB" id="A0AAD1Y0R1"/>
<name>A0AAD1Y0R1_EUPCR</name>
<comment type="caution">
    <text evidence="2">The sequence shown here is derived from an EMBL/GenBank/DDBJ whole genome shotgun (WGS) entry which is preliminary data.</text>
</comment>
<proteinExistence type="predicted"/>
<protein>
    <submittedName>
        <fullName evidence="2">Uncharacterized protein</fullName>
    </submittedName>
</protein>
<keyword evidence="1" id="KW-0472">Membrane</keyword>